<dbReference type="AlphaFoldDB" id="A0A1H4BWE2"/>
<sequence length="1064" mass="118025">MKQRLTMFIVGLFLFVGTALAQTKVTGTVLSQEDGEPIIGATVKIVGAGTGAITDYEGNFTVQMPEGKDMIEITYLGCKTEILKAVNGMRVIMKPDTETLEEVVVVAYGTAKKQSITGSVSTVDQKAIEKRIASNVTSALEGAAPGVQVNNTYGEPGAEPKIRIRGIGSLNGSNTPLYVVDGIIYNGNIADLNPDDIKSMSVLKDAASAALYGNRASAGVVIITTKSGISHEGNSSIDLKINQGFYNRGIKEYDRLGVNDYMETSWKAMKNWAMTGSMGLSEDEAKAYASAHLATDVMHQNIWDRASDQLFDENGKMVANVLPGYTDLDWEDNIERTGQRQEYILSGNFTNDKTNVYSSLGYLKEKGYIVSSDYERYTARVNSTYTPNKWITVGVNLNGAISKRHFNDNAKGSYYSNPFNTARYMAPIYPIYSHNADGSIATDKYGNYVYDTESDYLDNRNIAYELRTDTDTRKRNVLNGTAYATVNLPYDFSLTIKGNLAHTSSTRQTYNNPEIGDGATNGGRLANYSNEYEDYTMQELLNWAHEFGDHHIDVMVGHENTHYQTENFDGMNTKMVASGIYVLGNFIQNSYLSGYNEEYATESYLARARYNYDQRYFVDASLRRDGSSRFASSNRWGNFFSFGATWNAKKEEFLRDVKWINQLRLRASYGEVGNDAGVGYYGYQALYYIEKNGGEGALMKQSLSAEDIKWETAQTVDVALEGRLFGRMNFSIGYFDKRNKDLLFAVRLPLSAGSFSYNQDYFNMTVNKNIGTIANRGVEISIDGDVLSKKNWLVNLGFDATFIKNKIIKLPNGDNILSGVHNYTEGRSLYDFYTYHFEGVDQMTGRSLYTLDPDMKATAAQMGELVTINGVDYTTNTSYGKRDFHGTAAPTVYGSVHGNVSWKDLTLSLLATYSLGGKTIDYTYQTLMSTNAMSSGSALHKDALKAWNGVPEGMTETSADRIDPNGVPAMDYNLSSYNNATSDRWLTSASYLVMKNISLSYNLPKKWLTAMNAGINGVTLTAGVENLFTLTGRKGMNPQYSFTGTSDDTYVTARVWNFSLNVNF</sequence>
<evidence type="ECO:0000256" key="2">
    <source>
        <dbReference type="ARBA" id="ARBA00022448"/>
    </source>
</evidence>
<feature type="domain" description="TonB-dependent receptor plug" evidence="9">
    <location>
        <begin position="112"/>
        <end position="220"/>
    </location>
</feature>
<keyword evidence="3 7" id="KW-1134">Transmembrane beta strand</keyword>
<evidence type="ECO:0000256" key="6">
    <source>
        <dbReference type="ARBA" id="ARBA00023237"/>
    </source>
</evidence>
<evidence type="ECO:0000256" key="1">
    <source>
        <dbReference type="ARBA" id="ARBA00004571"/>
    </source>
</evidence>
<evidence type="ECO:0000256" key="8">
    <source>
        <dbReference type="SAM" id="SignalP"/>
    </source>
</evidence>
<evidence type="ECO:0000256" key="3">
    <source>
        <dbReference type="ARBA" id="ARBA00022452"/>
    </source>
</evidence>
<dbReference type="Pfam" id="PF13715">
    <property type="entry name" value="CarbopepD_reg_2"/>
    <property type="match status" value="1"/>
</dbReference>
<organism evidence="10 11">
    <name type="scientific">Xylanibacter ruminicola</name>
    <name type="common">Prevotella ruminicola</name>
    <dbReference type="NCBI Taxonomy" id="839"/>
    <lineage>
        <taxon>Bacteria</taxon>
        <taxon>Pseudomonadati</taxon>
        <taxon>Bacteroidota</taxon>
        <taxon>Bacteroidia</taxon>
        <taxon>Bacteroidales</taxon>
        <taxon>Prevotellaceae</taxon>
        <taxon>Xylanibacter</taxon>
    </lineage>
</organism>
<reference evidence="10 11" key="1">
    <citation type="submission" date="2016-10" db="EMBL/GenBank/DDBJ databases">
        <authorList>
            <person name="de Groot N.N."/>
        </authorList>
    </citation>
    <scope>NUCLEOTIDE SEQUENCE [LARGE SCALE GENOMIC DNA]</scope>
    <source>
        <strain evidence="10 11">D31d</strain>
    </source>
</reference>
<keyword evidence="8" id="KW-0732">Signal</keyword>
<dbReference type="Gene3D" id="2.40.170.20">
    <property type="entry name" value="TonB-dependent receptor, beta-barrel domain"/>
    <property type="match status" value="1"/>
</dbReference>
<evidence type="ECO:0000259" key="9">
    <source>
        <dbReference type="Pfam" id="PF07715"/>
    </source>
</evidence>
<keyword evidence="2 7" id="KW-0813">Transport</keyword>
<protein>
    <submittedName>
        <fullName evidence="10">TonB-linked outer membrane protein, SusC/RagA family</fullName>
    </submittedName>
</protein>
<dbReference type="EMBL" id="FNRF01000003">
    <property type="protein sequence ID" value="SEA52142.1"/>
    <property type="molecule type" value="Genomic_DNA"/>
</dbReference>
<dbReference type="RefSeq" id="WP_074761020.1">
    <property type="nucleotide sequence ID" value="NZ_FNRF01000003.1"/>
</dbReference>
<feature type="chain" id="PRO_5010292697" evidence="8">
    <location>
        <begin position="22"/>
        <end position="1064"/>
    </location>
</feature>
<evidence type="ECO:0000256" key="5">
    <source>
        <dbReference type="ARBA" id="ARBA00023136"/>
    </source>
</evidence>
<dbReference type="Pfam" id="PF07715">
    <property type="entry name" value="Plug"/>
    <property type="match status" value="1"/>
</dbReference>
<dbReference type="InterPro" id="IPR039426">
    <property type="entry name" value="TonB-dep_rcpt-like"/>
</dbReference>
<evidence type="ECO:0000313" key="11">
    <source>
        <dbReference type="Proteomes" id="UP000182257"/>
    </source>
</evidence>
<dbReference type="InterPro" id="IPR023997">
    <property type="entry name" value="TonB-dep_OMP_SusC/RagA_CS"/>
</dbReference>
<dbReference type="Gene3D" id="2.170.130.10">
    <property type="entry name" value="TonB-dependent receptor, plug domain"/>
    <property type="match status" value="1"/>
</dbReference>
<dbReference type="InterPro" id="IPR023996">
    <property type="entry name" value="TonB-dep_OMP_SusC/RagA"/>
</dbReference>
<dbReference type="SUPFAM" id="SSF56935">
    <property type="entry name" value="Porins"/>
    <property type="match status" value="1"/>
</dbReference>
<dbReference type="InterPro" id="IPR037066">
    <property type="entry name" value="Plug_dom_sf"/>
</dbReference>
<keyword evidence="4 7" id="KW-0812">Transmembrane</keyword>
<evidence type="ECO:0000256" key="4">
    <source>
        <dbReference type="ARBA" id="ARBA00022692"/>
    </source>
</evidence>
<keyword evidence="6 7" id="KW-0998">Cell outer membrane</keyword>
<dbReference type="GO" id="GO:0009279">
    <property type="term" value="C:cell outer membrane"/>
    <property type="evidence" value="ECO:0007669"/>
    <property type="project" value="UniProtKB-SubCell"/>
</dbReference>
<proteinExistence type="inferred from homology"/>
<dbReference type="OrthoDB" id="9768177at2"/>
<dbReference type="InterPro" id="IPR036942">
    <property type="entry name" value="Beta-barrel_TonB_sf"/>
</dbReference>
<evidence type="ECO:0000313" key="10">
    <source>
        <dbReference type="EMBL" id="SEA52142.1"/>
    </source>
</evidence>
<gene>
    <name evidence="10" type="ORF">SAMN05216462_1633</name>
</gene>
<dbReference type="SUPFAM" id="SSF49464">
    <property type="entry name" value="Carboxypeptidase regulatory domain-like"/>
    <property type="match status" value="1"/>
</dbReference>
<dbReference type="NCBIfam" id="TIGR04056">
    <property type="entry name" value="OMP_RagA_SusC"/>
    <property type="match status" value="1"/>
</dbReference>
<comment type="subcellular location">
    <subcellularLocation>
        <location evidence="1 7">Cell outer membrane</location>
        <topology evidence="1 7">Multi-pass membrane protein</topology>
    </subcellularLocation>
</comment>
<evidence type="ECO:0000256" key="7">
    <source>
        <dbReference type="PROSITE-ProRule" id="PRU01360"/>
    </source>
</evidence>
<comment type="similarity">
    <text evidence="7">Belongs to the TonB-dependent receptor family.</text>
</comment>
<feature type="signal peptide" evidence="8">
    <location>
        <begin position="1"/>
        <end position="21"/>
    </location>
</feature>
<dbReference type="NCBIfam" id="TIGR04057">
    <property type="entry name" value="SusC_RagA_signa"/>
    <property type="match status" value="1"/>
</dbReference>
<name>A0A1H4BWE2_XYLRU</name>
<dbReference type="Gene3D" id="2.60.40.1120">
    <property type="entry name" value="Carboxypeptidase-like, regulatory domain"/>
    <property type="match status" value="1"/>
</dbReference>
<accession>A0A1H4BWE2</accession>
<dbReference type="Proteomes" id="UP000182257">
    <property type="component" value="Unassembled WGS sequence"/>
</dbReference>
<dbReference type="InterPro" id="IPR012910">
    <property type="entry name" value="Plug_dom"/>
</dbReference>
<dbReference type="PROSITE" id="PS52016">
    <property type="entry name" value="TONB_DEPENDENT_REC_3"/>
    <property type="match status" value="1"/>
</dbReference>
<dbReference type="InterPro" id="IPR008969">
    <property type="entry name" value="CarboxyPept-like_regulatory"/>
</dbReference>
<keyword evidence="5 7" id="KW-0472">Membrane</keyword>